<feature type="non-terminal residue" evidence="3">
    <location>
        <position position="1"/>
    </location>
</feature>
<reference evidence="3 4" key="1">
    <citation type="journal article" date="2020" name="G3 (Bethesda)">
        <title>Draft Genome of the Common Snapping Turtle, Chelydra serpentina, a Model for Phenotypic Plasticity in Reptiles.</title>
        <authorList>
            <person name="Das D."/>
            <person name="Singh S.K."/>
            <person name="Bierstedt J."/>
            <person name="Erickson A."/>
            <person name="Galli G.L.J."/>
            <person name="Crossley D.A. 2nd"/>
            <person name="Rhen T."/>
        </authorList>
    </citation>
    <scope>NUCLEOTIDE SEQUENCE [LARGE SCALE GENOMIC DNA]</scope>
    <source>
        <strain evidence="3">KW</strain>
    </source>
</reference>
<proteinExistence type="inferred from homology"/>
<sequence length="538" mass="58452">GCAGRGRARHVGEGSAAAMCQAQEEYGGCDQPQRRPRVSCAQKCMKCKEASPVLVIRVGDAFCKACFREYFVHKFRAMLGKNRAIYPGEKVLLALSGGPASSSMLRQVQEGLSRETAKKLRFIPGIIYVDEGAVCGQSLAEREETLLQMETILQASGFPYHLAHLEEVFDLPSSILQRAPHSPAGPENSYKEAVEGFICQQRREEGGSPSLPERRIQEKLAELSMREAPGTEGLAAPGARLLGAVRTEQLVQLFGSVKTLTAKEELLQTLRNHLILHTARAQGYSKVMMGDSCTRLAVKLLTNLSLGRGASLAVDTGFSDDRHGDVVVVRPMREYSAKEIAFYNHLFGVPTVFTPALDTKALEKASIHRVIERFLFGLQAEFPSTVSTVYRTGEKLSTAPGDADPATGAAEPQHCLLCLCALDTNVEDGSALQAILVSEQLSQQRLPAASPAGRGCCPGAEEQRGCCMNTTAPGADARADFLPLLCYGCRLTIKDTTCLESLPLYVRSEAERRKCRAAMKLEIQEFLLEDEAVNPGES</sequence>
<dbReference type="AlphaFoldDB" id="A0A8T1TIM0"/>
<dbReference type="Proteomes" id="UP000765507">
    <property type="component" value="Unassembled WGS sequence"/>
</dbReference>
<dbReference type="PANTHER" id="PTHR20882:SF14">
    <property type="entry name" value="CYTOPLASMIC TRNA 2-THIOLATION PROTEIN 2"/>
    <property type="match status" value="1"/>
</dbReference>
<dbReference type="PANTHER" id="PTHR20882">
    <property type="entry name" value="CYTOPLASMIC TRNA 2-THIOLATION PROTEIN 2"/>
    <property type="match status" value="1"/>
</dbReference>
<evidence type="ECO:0000313" key="4">
    <source>
        <dbReference type="Proteomes" id="UP000765507"/>
    </source>
</evidence>
<accession>A0A8T1TIM0</accession>
<keyword evidence="2" id="KW-0819">tRNA processing</keyword>
<dbReference type="InterPro" id="IPR019407">
    <property type="entry name" value="CTU2"/>
</dbReference>
<gene>
    <name evidence="3" type="primary">CTU2</name>
    <name evidence="3" type="ORF">G0U57_014089</name>
</gene>
<dbReference type="SUPFAM" id="SSF52402">
    <property type="entry name" value="Adenine nucleotide alpha hydrolases-like"/>
    <property type="match status" value="1"/>
</dbReference>
<evidence type="ECO:0000256" key="2">
    <source>
        <dbReference type="ARBA" id="ARBA00022694"/>
    </source>
</evidence>
<dbReference type="Pfam" id="PF10288">
    <property type="entry name" value="CTU2"/>
    <property type="match status" value="1"/>
</dbReference>
<dbReference type="OrthoDB" id="25129at2759"/>
<keyword evidence="4" id="KW-1185">Reference proteome</keyword>
<dbReference type="InterPro" id="IPR014729">
    <property type="entry name" value="Rossmann-like_a/b/a_fold"/>
</dbReference>
<dbReference type="GO" id="GO:0005829">
    <property type="term" value="C:cytosol"/>
    <property type="evidence" value="ECO:0007669"/>
    <property type="project" value="TreeGrafter"/>
</dbReference>
<organism evidence="3 4">
    <name type="scientific">Chelydra serpentina</name>
    <name type="common">Snapping turtle</name>
    <name type="synonym">Testudo serpentina</name>
    <dbReference type="NCBI Taxonomy" id="8475"/>
    <lineage>
        <taxon>Eukaryota</taxon>
        <taxon>Metazoa</taxon>
        <taxon>Chordata</taxon>
        <taxon>Craniata</taxon>
        <taxon>Vertebrata</taxon>
        <taxon>Euteleostomi</taxon>
        <taxon>Archelosauria</taxon>
        <taxon>Testudinata</taxon>
        <taxon>Testudines</taxon>
        <taxon>Cryptodira</taxon>
        <taxon>Durocryptodira</taxon>
        <taxon>Americhelydia</taxon>
        <taxon>Chelydroidea</taxon>
        <taxon>Chelydridae</taxon>
        <taxon>Chelydra</taxon>
    </lineage>
</organism>
<protein>
    <submittedName>
        <fullName evidence="3">Cytosolic thiouridylase subunit 2</fullName>
    </submittedName>
</protein>
<keyword evidence="1" id="KW-0963">Cytoplasm</keyword>
<name>A0A8T1TIM0_CHESE</name>
<dbReference type="GO" id="GO:0000049">
    <property type="term" value="F:tRNA binding"/>
    <property type="evidence" value="ECO:0007669"/>
    <property type="project" value="InterPro"/>
</dbReference>
<dbReference type="GO" id="GO:0016783">
    <property type="term" value="F:sulfurtransferase activity"/>
    <property type="evidence" value="ECO:0007669"/>
    <property type="project" value="TreeGrafter"/>
</dbReference>
<evidence type="ECO:0000256" key="1">
    <source>
        <dbReference type="ARBA" id="ARBA00022490"/>
    </source>
</evidence>
<dbReference type="Gene3D" id="3.40.50.620">
    <property type="entry name" value="HUPs"/>
    <property type="match status" value="1"/>
</dbReference>
<evidence type="ECO:0000313" key="3">
    <source>
        <dbReference type="EMBL" id="KAG6940740.1"/>
    </source>
</evidence>
<dbReference type="HAMAP" id="MF_03054">
    <property type="entry name" value="CTU2"/>
    <property type="match status" value="1"/>
</dbReference>
<comment type="caution">
    <text evidence="3">The sequence shown here is derived from an EMBL/GenBank/DDBJ whole genome shotgun (WGS) entry which is preliminary data.</text>
</comment>
<dbReference type="GO" id="GO:0002143">
    <property type="term" value="P:tRNA wobble position uridine thiolation"/>
    <property type="evidence" value="ECO:0007669"/>
    <property type="project" value="TreeGrafter"/>
</dbReference>
<dbReference type="EMBL" id="JAHGAV010000003">
    <property type="protein sequence ID" value="KAG6940740.1"/>
    <property type="molecule type" value="Genomic_DNA"/>
</dbReference>